<sequence>MSRTKKSRKPGGAPTAKPKLSKVELASVEKRVRKKTGKKPGNRQQEAQIDNQSDHNTNQNKDPRIGSKKPIDLGGAVKIVQKPISNKAKKAPKDPIAAIRTVNKDEVELSLAQQLEAIETDERLQVILSKQEEEITLTAEEVDYFNNLMDRHQSISAQLDDDDEEIPATKAKSEDDLWDKLDNSSLSDSLYGNDNERD</sequence>
<evidence type="ECO:0000256" key="2">
    <source>
        <dbReference type="ARBA" id="ARBA00022517"/>
    </source>
</evidence>
<dbReference type="Pfam" id="PF04220">
    <property type="entry name" value="YihI"/>
    <property type="match status" value="1"/>
</dbReference>
<feature type="compositionally biased region" description="Low complexity" evidence="3">
    <location>
        <begin position="183"/>
        <end position="198"/>
    </location>
</feature>
<comment type="caution">
    <text evidence="4">The sequence shown here is derived from an EMBL/GenBank/DDBJ whole genome shotgun (WGS) entry which is preliminary data.</text>
</comment>
<gene>
    <name evidence="4" type="ORF">L3081_00245</name>
</gene>
<dbReference type="InterPro" id="IPR007336">
    <property type="entry name" value="YihI"/>
</dbReference>
<keyword evidence="2" id="KW-0690">Ribosome biogenesis</keyword>
<name>A0ABS9WW53_9GAMM</name>
<feature type="compositionally biased region" description="Basic and acidic residues" evidence="3">
    <location>
        <begin position="61"/>
        <end position="71"/>
    </location>
</feature>
<feature type="compositionally biased region" description="Basic and acidic residues" evidence="3">
    <location>
        <begin position="171"/>
        <end position="182"/>
    </location>
</feature>
<dbReference type="RefSeq" id="WP_242282689.1">
    <property type="nucleotide sequence ID" value="NZ_JAKKSL010000001.1"/>
</dbReference>
<keyword evidence="1" id="KW-0343">GTPase activation</keyword>
<evidence type="ECO:0000256" key="1">
    <source>
        <dbReference type="ARBA" id="ARBA00022468"/>
    </source>
</evidence>
<feature type="compositionally biased region" description="Basic residues" evidence="3">
    <location>
        <begin position="31"/>
        <end position="41"/>
    </location>
</feature>
<evidence type="ECO:0000256" key="3">
    <source>
        <dbReference type="SAM" id="MobiDB-lite"/>
    </source>
</evidence>
<protein>
    <submittedName>
        <fullName evidence="4">GTPase-activating protein</fullName>
    </submittedName>
</protein>
<evidence type="ECO:0000313" key="4">
    <source>
        <dbReference type="EMBL" id="MCI2282113.1"/>
    </source>
</evidence>
<feature type="region of interest" description="Disordered" evidence="3">
    <location>
        <begin position="155"/>
        <end position="198"/>
    </location>
</feature>
<dbReference type="Proteomes" id="UP001139646">
    <property type="component" value="Unassembled WGS sequence"/>
</dbReference>
<reference evidence="4" key="1">
    <citation type="submission" date="2022-01" db="EMBL/GenBank/DDBJ databases">
        <title>Colwellia maritima, isolated from seawater.</title>
        <authorList>
            <person name="Kristyanto S."/>
            <person name="Jung J."/>
            <person name="Jeon C.O."/>
        </authorList>
    </citation>
    <scope>NUCLEOTIDE SEQUENCE</scope>
    <source>
        <strain evidence="4">MSW7</strain>
    </source>
</reference>
<dbReference type="NCBIfam" id="NF003560">
    <property type="entry name" value="PRK05244.1-1"/>
    <property type="match status" value="1"/>
</dbReference>
<evidence type="ECO:0000313" key="5">
    <source>
        <dbReference type="Proteomes" id="UP001139646"/>
    </source>
</evidence>
<organism evidence="4 5">
    <name type="scientific">Colwellia maritima</name>
    <dbReference type="NCBI Taxonomy" id="2912588"/>
    <lineage>
        <taxon>Bacteria</taxon>
        <taxon>Pseudomonadati</taxon>
        <taxon>Pseudomonadota</taxon>
        <taxon>Gammaproteobacteria</taxon>
        <taxon>Alteromonadales</taxon>
        <taxon>Colwelliaceae</taxon>
        <taxon>Colwellia</taxon>
    </lineage>
</organism>
<feature type="compositionally biased region" description="Polar residues" evidence="3">
    <location>
        <begin position="42"/>
        <end position="60"/>
    </location>
</feature>
<keyword evidence="5" id="KW-1185">Reference proteome</keyword>
<accession>A0ABS9WW53</accession>
<dbReference type="EMBL" id="JAKKSL010000001">
    <property type="protein sequence ID" value="MCI2282113.1"/>
    <property type="molecule type" value="Genomic_DNA"/>
</dbReference>
<feature type="region of interest" description="Disordered" evidence="3">
    <location>
        <begin position="1"/>
        <end position="77"/>
    </location>
</feature>
<proteinExistence type="predicted"/>